<dbReference type="PROSITE" id="PS50110">
    <property type="entry name" value="RESPONSE_REGULATORY"/>
    <property type="match status" value="1"/>
</dbReference>
<dbReference type="CDD" id="cd06170">
    <property type="entry name" value="LuxR_C_like"/>
    <property type="match status" value="1"/>
</dbReference>
<dbReference type="PANTHER" id="PTHR43214">
    <property type="entry name" value="TWO-COMPONENT RESPONSE REGULATOR"/>
    <property type="match status" value="1"/>
</dbReference>
<keyword evidence="9" id="KW-1185">Reference proteome</keyword>
<keyword evidence="1 5" id="KW-0597">Phosphoprotein</keyword>
<dbReference type="SMART" id="SM00448">
    <property type="entry name" value="REC"/>
    <property type="match status" value="1"/>
</dbReference>
<evidence type="ECO:0000256" key="2">
    <source>
        <dbReference type="ARBA" id="ARBA00023015"/>
    </source>
</evidence>
<dbReference type="InterPro" id="IPR058245">
    <property type="entry name" value="NreC/VraR/RcsB-like_REC"/>
</dbReference>
<dbReference type="GO" id="GO:0006355">
    <property type="term" value="P:regulation of DNA-templated transcription"/>
    <property type="evidence" value="ECO:0007669"/>
    <property type="project" value="InterPro"/>
</dbReference>
<evidence type="ECO:0000256" key="4">
    <source>
        <dbReference type="ARBA" id="ARBA00023163"/>
    </source>
</evidence>
<feature type="domain" description="HTH luxR-type" evidence="6">
    <location>
        <begin position="143"/>
        <end position="208"/>
    </location>
</feature>
<sequence length="212" mass="23649">MIKIALIDDHALLRSGLASVITGFGDYEIVFEADNGKHFIQQLSTYPCPDVVLLDITMPEMDGFETAGWIKENRPDIKILVLSMLDNDAAIIRMLRNGARGYILKDSKPEVLRSSLHSIVHKGFCTNELVSGKMVHFINKGGDTKEVHTLSDKEIAFLKLCCSEKSYKEMADELGIAPRTVESLRSSLFDKLETTSRVGLVLYAIRNGLFKV</sequence>
<protein>
    <submittedName>
        <fullName evidence="8">DNA-binding response regulator</fullName>
    </submittedName>
</protein>
<feature type="modified residue" description="4-aspartylphosphate" evidence="5">
    <location>
        <position position="55"/>
    </location>
</feature>
<dbReference type="InterPro" id="IPR016032">
    <property type="entry name" value="Sig_transdc_resp-reg_C-effctor"/>
</dbReference>
<dbReference type="InterPro" id="IPR039420">
    <property type="entry name" value="WalR-like"/>
</dbReference>
<evidence type="ECO:0000256" key="5">
    <source>
        <dbReference type="PROSITE-ProRule" id="PRU00169"/>
    </source>
</evidence>
<dbReference type="Pfam" id="PF00196">
    <property type="entry name" value="GerE"/>
    <property type="match status" value="1"/>
</dbReference>
<reference evidence="8" key="1">
    <citation type="journal article" date="2014" name="Int. J. Syst. Evol. Microbiol.">
        <title>Complete genome sequence of Corynebacterium casei LMG S-19264T (=DSM 44701T), isolated from a smear-ripened cheese.</title>
        <authorList>
            <consortium name="US DOE Joint Genome Institute (JGI-PGF)"/>
            <person name="Walter F."/>
            <person name="Albersmeier A."/>
            <person name="Kalinowski J."/>
            <person name="Ruckert C."/>
        </authorList>
    </citation>
    <scope>NUCLEOTIDE SEQUENCE</scope>
    <source>
        <strain evidence="8">CGMCC 1.15290</strain>
    </source>
</reference>
<dbReference type="AlphaFoldDB" id="A0A917MY91"/>
<proteinExistence type="predicted"/>
<dbReference type="InterPro" id="IPR011006">
    <property type="entry name" value="CheY-like_superfamily"/>
</dbReference>
<feature type="domain" description="Response regulatory" evidence="7">
    <location>
        <begin position="3"/>
        <end position="120"/>
    </location>
</feature>
<dbReference type="RefSeq" id="WP_188956514.1">
    <property type="nucleotide sequence ID" value="NZ_BMIB01000004.1"/>
</dbReference>
<dbReference type="PROSITE" id="PS50043">
    <property type="entry name" value="HTH_LUXR_2"/>
    <property type="match status" value="1"/>
</dbReference>
<gene>
    <name evidence="8" type="ORF">GCM10011379_44590</name>
</gene>
<dbReference type="InterPro" id="IPR000792">
    <property type="entry name" value="Tscrpt_reg_LuxR_C"/>
</dbReference>
<evidence type="ECO:0000313" key="9">
    <source>
        <dbReference type="Proteomes" id="UP000627292"/>
    </source>
</evidence>
<dbReference type="SMART" id="SM00421">
    <property type="entry name" value="HTH_LUXR"/>
    <property type="match status" value="1"/>
</dbReference>
<dbReference type="InterPro" id="IPR001789">
    <property type="entry name" value="Sig_transdc_resp-reg_receiver"/>
</dbReference>
<keyword evidence="4" id="KW-0804">Transcription</keyword>
<keyword evidence="2" id="KW-0805">Transcription regulation</keyword>
<comment type="caution">
    <text evidence="8">The sequence shown here is derived from an EMBL/GenBank/DDBJ whole genome shotgun (WGS) entry which is preliminary data.</text>
</comment>
<dbReference type="GO" id="GO:0003677">
    <property type="term" value="F:DNA binding"/>
    <property type="evidence" value="ECO:0007669"/>
    <property type="project" value="UniProtKB-KW"/>
</dbReference>
<dbReference type="PANTHER" id="PTHR43214:SF41">
    <property type="entry name" value="NITRATE_NITRITE RESPONSE REGULATOR PROTEIN NARP"/>
    <property type="match status" value="1"/>
</dbReference>
<dbReference type="Pfam" id="PF00072">
    <property type="entry name" value="Response_reg"/>
    <property type="match status" value="1"/>
</dbReference>
<evidence type="ECO:0000256" key="1">
    <source>
        <dbReference type="ARBA" id="ARBA00022553"/>
    </source>
</evidence>
<accession>A0A917MY91</accession>
<organism evidence="8 9">
    <name type="scientific">Filimonas zeae</name>
    <dbReference type="NCBI Taxonomy" id="1737353"/>
    <lineage>
        <taxon>Bacteria</taxon>
        <taxon>Pseudomonadati</taxon>
        <taxon>Bacteroidota</taxon>
        <taxon>Chitinophagia</taxon>
        <taxon>Chitinophagales</taxon>
        <taxon>Chitinophagaceae</taxon>
        <taxon>Filimonas</taxon>
    </lineage>
</organism>
<evidence type="ECO:0000256" key="3">
    <source>
        <dbReference type="ARBA" id="ARBA00023125"/>
    </source>
</evidence>
<dbReference type="Proteomes" id="UP000627292">
    <property type="component" value="Unassembled WGS sequence"/>
</dbReference>
<dbReference type="SUPFAM" id="SSF46894">
    <property type="entry name" value="C-terminal effector domain of the bipartite response regulators"/>
    <property type="match status" value="1"/>
</dbReference>
<dbReference type="GO" id="GO:0000160">
    <property type="term" value="P:phosphorelay signal transduction system"/>
    <property type="evidence" value="ECO:0007669"/>
    <property type="project" value="InterPro"/>
</dbReference>
<reference evidence="8" key="2">
    <citation type="submission" date="2020-09" db="EMBL/GenBank/DDBJ databases">
        <authorList>
            <person name="Sun Q."/>
            <person name="Zhou Y."/>
        </authorList>
    </citation>
    <scope>NUCLEOTIDE SEQUENCE</scope>
    <source>
        <strain evidence="8">CGMCC 1.15290</strain>
    </source>
</reference>
<evidence type="ECO:0000259" key="7">
    <source>
        <dbReference type="PROSITE" id="PS50110"/>
    </source>
</evidence>
<keyword evidence="3 8" id="KW-0238">DNA-binding</keyword>
<dbReference type="EMBL" id="BMIB01000004">
    <property type="protein sequence ID" value="GGH77758.1"/>
    <property type="molecule type" value="Genomic_DNA"/>
</dbReference>
<dbReference type="Gene3D" id="3.40.50.2300">
    <property type="match status" value="1"/>
</dbReference>
<evidence type="ECO:0000259" key="6">
    <source>
        <dbReference type="PROSITE" id="PS50043"/>
    </source>
</evidence>
<evidence type="ECO:0000313" key="8">
    <source>
        <dbReference type="EMBL" id="GGH77758.1"/>
    </source>
</evidence>
<dbReference type="SUPFAM" id="SSF52172">
    <property type="entry name" value="CheY-like"/>
    <property type="match status" value="1"/>
</dbReference>
<name>A0A917MY91_9BACT</name>
<dbReference type="CDD" id="cd17535">
    <property type="entry name" value="REC_NarL-like"/>
    <property type="match status" value="1"/>
</dbReference>